<proteinExistence type="predicted"/>
<evidence type="ECO:0000313" key="3">
    <source>
        <dbReference type="Proteomes" id="UP001151760"/>
    </source>
</evidence>
<keyword evidence="3" id="KW-1185">Reference proteome</keyword>
<dbReference type="EMBL" id="BQNB010019029">
    <property type="protein sequence ID" value="GJT80843.1"/>
    <property type="molecule type" value="Genomic_DNA"/>
</dbReference>
<dbReference type="Proteomes" id="UP001151760">
    <property type="component" value="Unassembled WGS sequence"/>
</dbReference>
<name>A0ABQ5H197_9ASTR</name>
<feature type="region of interest" description="Disordered" evidence="1">
    <location>
        <begin position="13"/>
        <end position="112"/>
    </location>
</feature>
<feature type="region of interest" description="Disordered" evidence="1">
    <location>
        <begin position="162"/>
        <end position="223"/>
    </location>
</feature>
<protein>
    <submittedName>
        <fullName evidence="2">Uncharacterized protein</fullName>
    </submittedName>
</protein>
<feature type="compositionally biased region" description="Basic and acidic residues" evidence="1">
    <location>
        <begin position="21"/>
        <end position="49"/>
    </location>
</feature>
<accession>A0ABQ5H197</accession>
<feature type="compositionally biased region" description="Basic and acidic residues" evidence="1">
    <location>
        <begin position="162"/>
        <end position="201"/>
    </location>
</feature>
<evidence type="ECO:0000313" key="2">
    <source>
        <dbReference type="EMBL" id="GJT80843.1"/>
    </source>
</evidence>
<reference evidence="2" key="1">
    <citation type="journal article" date="2022" name="Int. J. Mol. Sci.">
        <title>Draft Genome of Tanacetum Coccineum: Genomic Comparison of Closely Related Tanacetum-Family Plants.</title>
        <authorList>
            <person name="Yamashiro T."/>
            <person name="Shiraishi A."/>
            <person name="Nakayama K."/>
            <person name="Satake H."/>
        </authorList>
    </citation>
    <scope>NUCLEOTIDE SEQUENCE</scope>
</reference>
<evidence type="ECO:0000256" key="1">
    <source>
        <dbReference type="SAM" id="MobiDB-lite"/>
    </source>
</evidence>
<reference evidence="2" key="2">
    <citation type="submission" date="2022-01" db="EMBL/GenBank/DDBJ databases">
        <authorList>
            <person name="Yamashiro T."/>
            <person name="Shiraishi A."/>
            <person name="Satake H."/>
            <person name="Nakayama K."/>
        </authorList>
    </citation>
    <scope>NUCLEOTIDE SEQUENCE</scope>
</reference>
<comment type="caution">
    <text evidence="2">The sequence shown here is derived from an EMBL/GenBank/DDBJ whole genome shotgun (WGS) entry which is preliminary data.</text>
</comment>
<organism evidence="2 3">
    <name type="scientific">Tanacetum coccineum</name>
    <dbReference type="NCBI Taxonomy" id="301880"/>
    <lineage>
        <taxon>Eukaryota</taxon>
        <taxon>Viridiplantae</taxon>
        <taxon>Streptophyta</taxon>
        <taxon>Embryophyta</taxon>
        <taxon>Tracheophyta</taxon>
        <taxon>Spermatophyta</taxon>
        <taxon>Magnoliopsida</taxon>
        <taxon>eudicotyledons</taxon>
        <taxon>Gunneridae</taxon>
        <taxon>Pentapetalae</taxon>
        <taxon>asterids</taxon>
        <taxon>campanulids</taxon>
        <taxon>Asterales</taxon>
        <taxon>Asteraceae</taxon>
        <taxon>Asteroideae</taxon>
        <taxon>Anthemideae</taxon>
        <taxon>Anthemidinae</taxon>
        <taxon>Tanacetum</taxon>
    </lineage>
</organism>
<feature type="compositionally biased region" description="Acidic residues" evidence="1">
    <location>
        <begin position="77"/>
        <end position="88"/>
    </location>
</feature>
<gene>
    <name evidence="2" type="ORF">Tco_1055185</name>
</gene>
<sequence>MRVLKRKNEVLKEIFGSYTSPKHESSQTASKEKEKGVELKDVEEIDRPRPTSTRSLLTLKPLPKIDPKDKGKKKIEEEDESESEDDDIPQAVKKFKQLESDEEMVENSEKEEQFTIAEKRKFLHVQIAAQRKFLARQRSEAIRNRPPTKNQLRNQMMTYLKHTDQRLNKKDSSKGEEIKLESKGEGQGDDKEGQRIQEEKHGTKKKMKSRKEDSTKILLKMTI</sequence>